<dbReference type="Proteomes" id="UP000640531">
    <property type="component" value="Unassembled WGS sequence"/>
</dbReference>
<protein>
    <submittedName>
        <fullName evidence="1">Uncharacterized protein</fullName>
    </submittedName>
</protein>
<dbReference type="EMBL" id="JACJST010000053">
    <property type="protein sequence ID" value="MBD2571379.1"/>
    <property type="molecule type" value="Genomic_DNA"/>
</dbReference>
<gene>
    <name evidence="1" type="ORF">H6G59_26570</name>
</gene>
<evidence type="ECO:0000313" key="1">
    <source>
        <dbReference type="EMBL" id="MBD2571379.1"/>
    </source>
</evidence>
<proteinExistence type="predicted"/>
<evidence type="ECO:0000313" key="2">
    <source>
        <dbReference type="Proteomes" id="UP000640531"/>
    </source>
</evidence>
<name>A0ABR8FNI6_9NOST</name>
<sequence>MLPIKDEGAGTTNNDRINFITLSWMNLLNVYIILAWYEQADIVINSQDKITKQKFNDNYVKEKILEISQYQMTALHWNTTHFEKDFKNIYLNAVNSYENIA</sequence>
<comment type="caution">
    <text evidence="1">The sequence shown here is derived from an EMBL/GenBank/DDBJ whole genome shotgun (WGS) entry which is preliminary data.</text>
</comment>
<dbReference type="RefSeq" id="WP_190721044.1">
    <property type="nucleotide sequence ID" value="NZ_JACJST010000053.1"/>
</dbReference>
<keyword evidence="2" id="KW-1185">Reference proteome</keyword>
<organism evidence="1 2">
    <name type="scientific">Anabaena lutea FACHB-196</name>
    <dbReference type="NCBI Taxonomy" id="2692881"/>
    <lineage>
        <taxon>Bacteria</taxon>
        <taxon>Bacillati</taxon>
        <taxon>Cyanobacteriota</taxon>
        <taxon>Cyanophyceae</taxon>
        <taxon>Nostocales</taxon>
        <taxon>Nostocaceae</taxon>
        <taxon>Anabaena</taxon>
    </lineage>
</organism>
<accession>A0ABR8FNI6</accession>
<reference evidence="1 2" key="1">
    <citation type="journal article" date="2020" name="ISME J.">
        <title>Comparative genomics reveals insights into cyanobacterial evolution and habitat adaptation.</title>
        <authorList>
            <person name="Chen M.Y."/>
            <person name="Teng W.K."/>
            <person name="Zhao L."/>
            <person name="Hu C.X."/>
            <person name="Zhou Y.K."/>
            <person name="Han B.P."/>
            <person name="Song L.R."/>
            <person name="Shu W.S."/>
        </authorList>
    </citation>
    <scope>NUCLEOTIDE SEQUENCE [LARGE SCALE GENOMIC DNA]</scope>
    <source>
        <strain evidence="1 2">FACHB-196</strain>
    </source>
</reference>